<feature type="transmembrane region" description="Helical" evidence="1">
    <location>
        <begin position="83"/>
        <end position="101"/>
    </location>
</feature>
<feature type="transmembrane region" description="Helical" evidence="1">
    <location>
        <begin position="701"/>
        <end position="725"/>
    </location>
</feature>
<evidence type="ECO:0000313" key="3">
    <source>
        <dbReference type="Proteomes" id="UP000288859"/>
    </source>
</evidence>
<reference evidence="2 3" key="1">
    <citation type="submission" date="2017-03" db="EMBL/GenBank/DDBJ databases">
        <title>Genomes of endolithic fungi from Antarctica.</title>
        <authorList>
            <person name="Coleine C."/>
            <person name="Masonjones S."/>
            <person name="Stajich J.E."/>
        </authorList>
    </citation>
    <scope>NUCLEOTIDE SEQUENCE [LARGE SCALE GENOMIC DNA]</scope>
    <source>
        <strain evidence="2 3">CCFEE 6314</strain>
    </source>
</reference>
<evidence type="ECO:0000256" key="1">
    <source>
        <dbReference type="SAM" id="Phobius"/>
    </source>
</evidence>
<evidence type="ECO:0000313" key="2">
    <source>
        <dbReference type="EMBL" id="RVX70728.1"/>
    </source>
</evidence>
<keyword evidence="1" id="KW-0812">Transmembrane</keyword>
<dbReference type="Proteomes" id="UP000288859">
    <property type="component" value="Unassembled WGS sequence"/>
</dbReference>
<proteinExistence type="predicted"/>
<accession>A0A438N4N9</accession>
<dbReference type="OrthoDB" id="3034003at2759"/>
<gene>
    <name evidence="2" type="ORF">B0A52_05378</name>
</gene>
<sequence>MISLTVGYISGIIAASIFFLQFLIPNALIVVLVASLRCEHSTVTWSVVQRNLLSSMWPVFLRSDATASRGVDRSISLLTWLRPLALGLVTIAAVVTPLGLYEEILPSKEPELVSFSYVQDPGPMGFGTPPRSDLGFTRVCGGFLPAQCPGTTVEIVTSGNDTFLSANITSDDYDTRIPRVLAELYQSGLAQQTETVSSFFDIESRQYSYQFQEGMLNDEKYIVTFFRQLQNVILNDAIEPFEGIIANTKTGGVAFRNHTAPRESRYGAEWTENLLWIEPETACVDTNISIEYRLPYGSLYSTDLTNASLVDNGGFANLVTEYPLVDVHDSQAHPNLQGRAYKAAWMVNAYTMLIMNITRPSPDAFAYLNSKVGDKYRVVPGQVRGMQLDGIYTSNLFNALMDPGAYISNRSLDEVPDANYSNPFSISGANYSDISLICSGAGGADLANLTNIHVECGLLFGAARRRDGSKSLVMEPLTWWTQSVYSCATTAKASIKQTKFRYNVTTDTGNTLRGLSVVDVQDITYADNASMPLWGVESPTNYTLANLNQLWGLISPDLEKSVNLSTIRAPHLYLPGYGGLLTTAVAGSSNLPAANGLDDVLSGIYQPLGSPGLADYTGSSNMALYAKWRDLAETAQGVSTIPNLIWTDIATNMFVGTRSWGTGSAPPPNLQKRDESSSTANGQMLVPVTVFDREIRYHWPFAVPALLSLLLSVLVTSAALLSVVFGKGAPGRVRYYLYRLSSGRLLGSTRYPEDCDSLAPTRLWISRVGEKPCDLEVYRPPIKYTETPLSVQEKPDGVPNVREMEPTTIAEHPSSHVQPAGYMKVPANE</sequence>
<keyword evidence="1" id="KW-0472">Membrane</keyword>
<feature type="transmembrane region" description="Helical" evidence="1">
    <location>
        <begin position="6"/>
        <end position="34"/>
    </location>
</feature>
<organism evidence="2 3">
    <name type="scientific">Exophiala mesophila</name>
    <name type="common">Black yeast-like fungus</name>
    <dbReference type="NCBI Taxonomy" id="212818"/>
    <lineage>
        <taxon>Eukaryota</taxon>
        <taxon>Fungi</taxon>
        <taxon>Dikarya</taxon>
        <taxon>Ascomycota</taxon>
        <taxon>Pezizomycotina</taxon>
        <taxon>Eurotiomycetes</taxon>
        <taxon>Chaetothyriomycetidae</taxon>
        <taxon>Chaetothyriales</taxon>
        <taxon>Herpotrichiellaceae</taxon>
        <taxon>Exophiala</taxon>
    </lineage>
</organism>
<protein>
    <submittedName>
        <fullName evidence="2">Uncharacterized protein</fullName>
    </submittedName>
</protein>
<keyword evidence="1" id="KW-1133">Transmembrane helix</keyword>
<dbReference type="EMBL" id="NAJM01000021">
    <property type="protein sequence ID" value="RVX70728.1"/>
    <property type="molecule type" value="Genomic_DNA"/>
</dbReference>
<dbReference type="AlphaFoldDB" id="A0A438N4N9"/>
<name>A0A438N4N9_EXOME</name>
<comment type="caution">
    <text evidence="2">The sequence shown here is derived from an EMBL/GenBank/DDBJ whole genome shotgun (WGS) entry which is preliminary data.</text>
</comment>